<evidence type="ECO:0000256" key="4">
    <source>
        <dbReference type="ARBA" id="ARBA00023136"/>
    </source>
</evidence>
<dbReference type="InterPro" id="IPR053231">
    <property type="entry name" value="GPCR_LN-TM7"/>
</dbReference>
<dbReference type="InterPro" id="IPR000832">
    <property type="entry name" value="GPCR_2_secretin-like"/>
</dbReference>
<dbReference type="GO" id="GO:0016020">
    <property type="term" value="C:membrane"/>
    <property type="evidence" value="ECO:0007669"/>
    <property type="project" value="UniProtKB-SubCell"/>
</dbReference>
<dbReference type="Pfam" id="PF00002">
    <property type="entry name" value="7tm_2"/>
    <property type="match status" value="1"/>
</dbReference>
<organism evidence="8 9">
    <name type="scientific">Batillaria attramentaria</name>
    <dbReference type="NCBI Taxonomy" id="370345"/>
    <lineage>
        <taxon>Eukaryota</taxon>
        <taxon>Metazoa</taxon>
        <taxon>Spiralia</taxon>
        <taxon>Lophotrochozoa</taxon>
        <taxon>Mollusca</taxon>
        <taxon>Gastropoda</taxon>
        <taxon>Caenogastropoda</taxon>
        <taxon>Sorbeoconcha</taxon>
        <taxon>Cerithioidea</taxon>
        <taxon>Batillariidae</taxon>
        <taxon>Batillaria</taxon>
    </lineage>
</organism>
<evidence type="ECO:0000313" key="8">
    <source>
        <dbReference type="EMBL" id="KAK7493267.1"/>
    </source>
</evidence>
<feature type="region of interest" description="Disordered" evidence="5">
    <location>
        <begin position="867"/>
        <end position="892"/>
    </location>
</feature>
<dbReference type="InterPro" id="IPR017981">
    <property type="entry name" value="GPCR_2-like_7TM"/>
</dbReference>
<reference evidence="8 9" key="1">
    <citation type="journal article" date="2023" name="Sci. Data">
        <title>Genome assembly of the Korean intertidal mud-creeper Batillaria attramentaria.</title>
        <authorList>
            <person name="Patra A.K."/>
            <person name="Ho P.T."/>
            <person name="Jun S."/>
            <person name="Lee S.J."/>
            <person name="Kim Y."/>
            <person name="Won Y.J."/>
        </authorList>
    </citation>
    <scope>NUCLEOTIDE SEQUENCE [LARGE SCALE GENOMIC DNA]</scope>
    <source>
        <strain evidence="8">Wonlab-2016</strain>
    </source>
</reference>
<feature type="domain" description="G-protein coupled receptors family 2 profile 2" evidence="7">
    <location>
        <begin position="598"/>
        <end position="849"/>
    </location>
</feature>
<dbReference type="Proteomes" id="UP001519460">
    <property type="component" value="Unassembled WGS sequence"/>
</dbReference>
<keyword evidence="4 6" id="KW-0472">Membrane</keyword>
<dbReference type="AlphaFoldDB" id="A0ABD0L1K4"/>
<dbReference type="Gene3D" id="1.20.1070.10">
    <property type="entry name" value="Rhodopsin 7-helix transmembrane proteins"/>
    <property type="match status" value="1"/>
</dbReference>
<feature type="transmembrane region" description="Helical" evidence="6">
    <location>
        <begin position="671"/>
        <end position="690"/>
    </location>
</feature>
<feature type="transmembrane region" description="Helical" evidence="6">
    <location>
        <begin position="632"/>
        <end position="651"/>
    </location>
</feature>
<accession>A0ABD0L1K4</accession>
<comment type="caution">
    <text evidence="8">The sequence shown here is derived from an EMBL/GenBank/DDBJ whole genome shotgun (WGS) entry which is preliminary data.</text>
</comment>
<feature type="transmembrane region" description="Helical" evidence="6">
    <location>
        <begin position="597"/>
        <end position="620"/>
    </location>
</feature>
<name>A0ABD0L1K4_9CAEN</name>
<comment type="subcellular location">
    <subcellularLocation>
        <location evidence="1">Membrane</location>
        <topology evidence="1">Multi-pass membrane protein</topology>
    </subcellularLocation>
</comment>
<protein>
    <recommendedName>
        <fullName evidence="7">G-protein coupled receptors family 2 profile 2 domain-containing protein</fullName>
    </recommendedName>
</protein>
<dbReference type="PROSITE" id="PS50261">
    <property type="entry name" value="G_PROTEIN_RECEP_F2_4"/>
    <property type="match status" value="1"/>
</dbReference>
<evidence type="ECO:0000256" key="3">
    <source>
        <dbReference type="ARBA" id="ARBA00022989"/>
    </source>
</evidence>
<proteinExistence type="predicted"/>
<gene>
    <name evidence="8" type="ORF">BaRGS_00015393</name>
</gene>
<evidence type="ECO:0000313" key="9">
    <source>
        <dbReference type="Proteomes" id="UP001519460"/>
    </source>
</evidence>
<dbReference type="EMBL" id="JACVVK020000094">
    <property type="protein sequence ID" value="KAK7493267.1"/>
    <property type="molecule type" value="Genomic_DNA"/>
</dbReference>
<dbReference type="PANTHER" id="PTHR45902:SF1">
    <property type="entry name" value="LATROPHILIN RECEPTOR-LIKE PROTEIN A"/>
    <property type="match status" value="1"/>
</dbReference>
<feature type="transmembrane region" description="Helical" evidence="6">
    <location>
        <begin position="749"/>
        <end position="775"/>
    </location>
</feature>
<dbReference type="CDD" id="cd15039">
    <property type="entry name" value="7tmB3_Methuselah-like"/>
    <property type="match status" value="1"/>
</dbReference>
<evidence type="ECO:0000256" key="5">
    <source>
        <dbReference type="SAM" id="MobiDB-lite"/>
    </source>
</evidence>
<keyword evidence="9" id="KW-1185">Reference proteome</keyword>
<keyword evidence="3 6" id="KW-1133">Transmembrane helix</keyword>
<evidence type="ECO:0000256" key="6">
    <source>
        <dbReference type="SAM" id="Phobius"/>
    </source>
</evidence>
<evidence type="ECO:0000256" key="2">
    <source>
        <dbReference type="ARBA" id="ARBA00022692"/>
    </source>
</evidence>
<feature type="transmembrane region" description="Helical" evidence="6">
    <location>
        <begin position="796"/>
        <end position="818"/>
    </location>
</feature>
<evidence type="ECO:0000256" key="1">
    <source>
        <dbReference type="ARBA" id="ARBA00004141"/>
    </source>
</evidence>
<sequence>MCKLNWVNVVKVQFILWAFCSITARVYSYPKMYIWNKTAVSAEAYLTGYGQTVCGMNEVQLCLTNMVTFPCDCSPQCASYGTCCSDRVPGRMTQAWSETTGCLEDKTYAMVRCPQSWGDGDVRKACETGQGKYTVDEPVTDLSTNVTFRNAFCAQCHGVESYTAWEFNVSCAHFQFVLNAISREEFLQMADNDTRICTVKRTPPTPLIPSACPVNDWFSLAVVGTCNVTGEWATEDYDADVEKNCLLYTRLVLWSTHYSGVTYQNLFCAVCNGVVPKVVDECSGGAGGGSQWSGSDSQPPLSLLLDLQTSSDVVELELYIDECSPNQWLGHSNECRNLTCTPGKVIVNGTCSTAVTQIRGLIYSLDLVLVPTSEVVLTATDMEHIENNTGDIAPLVPSEAIHQKLSTTSRFQLNMYFMFQEMASHPNSFKLSRVNVSADFTASRNIPRDEAEQVLVEKLFSSDWNFTTGAEEVMLRPASNVQHTLKADENYSDLKTVSFFFGKMDMFDTTWSSISPDTFVPLSPLVLCPFLGLNSSEYELRATEGNTTQVVLKFGDEEAALTELELAWLEENELRVCLEALESLPRPRETDEGSTSWQYILSMVAFPLSIICLVLTLIVYSLLPKLRTQPGLNTMGTCCALLLAQVTLLLASHRVTSGTGCTALGMVVHMAWLSMFCWTSVCSAHMFRVFSAKTYRGSGSGHYSKLVRNIIITILLPAVGVGLVVGVSYHTSDGASIGYSSIRCYLESALLVGVAMVLPVSIILVLNLLLFVLTVRRIHQVTKLKARSESERDSRQHVHVCARLSVLTGVTWVLSLIAEGADIDWLRAVAILTNGGQGVLLFLSYVATRRVAAMLAVRLGLREKDLTSSRTQTTSTNGTHSGLSPTKGESRF</sequence>
<feature type="transmembrane region" description="Helical" evidence="6">
    <location>
        <begin position="710"/>
        <end position="729"/>
    </location>
</feature>
<evidence type="ECO:0000259" key="7">
    <source>
        <dbReference type="PROSITE" id="PS50261"/>
    </source>
</evidence>
<feature type="compositionally biased region" description="Polar residues" evidence="5">
    <location>
        <begin position="868"/>
        <end position="884"/>
    </location>
</feature>
<dbReference type="PANTHER" id="PTHR45902">
    <property type="entry name" value="LATROPHILIN RECEPTOR-LIKE PROTEIN A"/>
    <property type="match status" value="1"/>
</dbReference>
<keyword evidence="2 6" id="KW-0812">Transmembrane</keyword>